<dbReference type="PANTHER" id="PTHR13812:SF19">
    <property type="entry name" value="KETIMINE REDUCTASE MU-CRYSTALLIN"/>
    <property type="match status" value="1"/>
</dbReference>
<organism evidence="1 2">
    <name type="scientific">Caldiarchaeum subterraneum</name>
    <dbReference type="NCBI Taxonomy" id="311458"/>
    <lineage>
        <taxon>Archaea</taxon>
        <taxon>Nitrososphaerota</taxon>
        <taxon>Candidatus Caldarchaeales</taxon>
        <taxon>Candidatus Caldarchaeaceae</taxon>
        <taxon>Candidatus Caldarchaeum</taxon>
    </lineage>
</organism>
<dbReference type="InterPro" id="IPR023401">
    <property type="entry name" value="ODC_N"/>
</dbReference>
<dbReference type="EMBL" id="DQVM01000044">
    <property type="protein sequence ID" value="HIQ29405.1"/>
    <property type="molecule type" value="Genomic_DNA"/>
</dbReference>
<dbReference type="Gene3D" id="3.30.1780.10">
    <property type="entry name" value="ornithine cyclodeaminase, domain 1"/>
    <property type="match status" value="1"/>
</dbReference>
<dbReference type="InterPro" id="IPR003462">
    <property type="entry name" value="ODC_Mu_crystall"/>
</dbReference>
<name>A0A833EC23_CALS0</name>
<sequence>MRLITAGEVRKLLPMHVCINLVEKYFHEKHRVDFQTPQRIVSQIPEKDAVWLFMPAYSNKLQRLAVKIVNEYKRNPKLYNLPKALGILLLFDSEKGVPIALIDSVELTAIRTGALSGVATKYMARQNVEVVTLIGSGIQAWTQLEAVDTIRRISKVYVYSVTKANREEFAKKAAEVFDFEINAVDNPGVYAKESDLIIAATNSATPVLYGRWISEGVHVNSIGVLPNRRELEDDVIGRASKIVADVKDSVLREAGDIIHAIKNNVITRDKIIELEDLVVRGLGRRENEREVTLFKSVGFAAIDLYTASYVYSRSLESNIGRDVEFRTT</sequence>
<evidence type="ECO:0000313" key="1">
    <source>
        <dbReference type="EMBL" id="HIQ29405.1"/>
    </source>
</evidence>
<gene>
    <name evidence="1" type="ORF">EYH45_02445</name>
</gene>
<dbReference type="Pfam" id="PF02423">
    <property type="entry name" value="OCD_Mu_crystall"/>
    <property type="match status" value="1"/>
</dbReference>
<evidence type="ECO:0000313" key="2">
    <source>
        <dbReference type="Proteomes" id="UP000608579"/>
    </source>
</evidence>
<dbReference type="GO" id="GO:0005737">
    <property type="term" value="C:cytoplasm"/>
    <property type="evidence" value="ECO:0007669"/>
    <property type="project" value="TreeGrafter"/>
</dbReference>
<reference evidence="1" key="1">
    <citation type="journal article" date="2020" name="ISME J.">
        <title>Gammaproteobacteria mediating utilization of methyl-, sulfur- and petroleum organic compounds in deep ocean hydrothermal plumes.</title>
        <authorList>
            <person name="Zhou Z."/>
            <person name="Liu Y."/>
            <person name="Pan J."/>
            <person name="Cron B.R."/>
            <person name="Toner B.M."/>
            <person name="Anantharaman K."/>
            <person name="Breier J.A."/>
            <person name="Dick G.J."/>
            <person name="Li M."/>
        </authorList>
    </citation>
    <scope>NUCLEOTIDE SEQUENCE</scope>
    <source>
        <strain evidence="1">SZUA-1515</strain>
    </source>
</reference>
<dbReference type="AlphaFoldDB" id="A0A833EC23"/>
<dbReference type="PIRSF" id="PIRSF001439">
    <property type="entry name" value="CryM"/>
    <property type="match status" value="1"/>
</dbReference>
<proteinExistence type="predicted"/>
<dbReference type="SUPFAM" id="SSF51735">
    <property type="entry name" value="NAD(P)-binding Rossmann-fold domains"/>
    <property type="match status" value="1"/>
</dbReference>
<dbReference type="PANTHER" id="PTHR13812">
    <property type="entry name" value="KETIMINE REDUCTASE MU-CRYSTALLIN"/>
    <property type="match status" value="1"/>
</dbReference>
<dbReference type="InterPro" id="IPR036291">
    <property type="entry name" value="NAD(P)-bd_dom_sf"/>
</dbReference>
<accession>A0A833EC23</accession>
<protein>
    <submittedName>
        <fullName evidence="1">Ornithine cyclodeaminase family protein</fullName>
    </submittedName>
</protein>
<dbReference type="Proteomes" id="UP000608579">
    <property type="component" value="Unassembled WGS sequence"/>
</dbReference>
<dbReference type="Gene3D" id="3.40.50.720">
    <property type="entry name" value="NAD(P)-binding Rossmann-like Domain"/>
    <property type="match status" value="1"/>
</dbReference>
<comment type="caution">
    <text evidence="1">The sequence shown here is derived from an EMBL/GenBank/DDBJ whole genome shotgun (WGS) entry which is preliminary data.</text>
</comment>